<comment type="caution">
    <text evidence="2">The sequence shown here is derived from an EMBL/GenBank/DDBJ whole genome shotgun (WGS) entry which is preliminary data.</text>
</comment>
<evidence type="ECO:0000313" key="3">
    <source>
        <dbReference type="Proteomes" id="UP000053237"/>
    </source>
</evidence>
<gene>
    <name evidence="2" type="ORF">BN9_099070</name>
</gene>
<evidence type="ECO:0000256" key="1">
    <source>
        <dbReference type="SAM" id="MobiDB-lite"/>
    </source>
</evidence>
<dbReference type="AlphaFoldDB" id="A0A024GQS2"/>
<dbReference type="InParanoid" id="A0A024GQS2"/>
<protein>
    <submittedName>
        <fullName evidence="2">Uncharacterized protein</fullName>
    </submittedName>
</protein>
<organism evidence="2 3">
    <name type="scientific">Albugo candida</name>
    <dbReference type="NCBI Taxonomy" id="65357"/>
    <lineage>
        <taxon>Eukaryota</taxon>
        <taxon>Sar</taxon>
        <taxon>Stramenopiles</taxon>
        <taxon>Oomycota</taxon>
        <taxon>Peronosporomycetes</taxon>
        <taxon>Albuginales</taxon>
        <taxon>Albuginaceae</taxon>
        <taxon>Albugo</taxon>
    </lineage>
</organism>
<feature type="compositionally biased region" description="Polar residues" evidence="1">
    <location>
        <begin position="21"/>
        <end position="31"/>
    </location>
</feature>
<proteinExistence type="predicted"/>
<accession>A0A024GQS2</accession>
<name>A0A024GQS2_9STRA</name>
<feature type="compositionally biased region" description="Basic and acidic residues" evidence="1">
    <location>
        <begin position="10"/>
        <end position="20"/>
    </location>
</feature>
<reference evidence="2 3" key="1">
    <citation type="submission" date="2012-05" db="EMBL/GenBank/DDBJ databases">
        <title>Recombination and specialization in a pathogen metapopulation.</title>
        <authorList>
            <person name="Gardiner A."/>
            <person name="Kemen E."/>
            <person name="Schultz-Larsen T."/>
            <person name="MacLean D."/>
            <person name="Van Oosterhout C."/>
            <person name="Jones J.D.G."/>
        </authorList>
    </citation>
    <scope>NUCLEOTIDE SEQUENCE [LARGE SCALE GENOMIC DNA]</scope>
    <source>
        <strain evidence="2 3">Ac Nc2</strain>
    </source>
</reference>
<evidence type="ECO:0000313" key="2">
    <source>
        <dbReference type="EMBL" id="CCI48708.1"/>
    </source>
</evidence>
<dbReference type="Proteomes" id="UP000053237">
    <property type="component" value="Unassembled WGS sequence"/>
</dbReference>
<dbReference type="EMBL" id="CAIX01000244">
    <property type="protein sequence ID" value="CCI48708.1"/>
    <property type="molecule type" value="Genomic_DNA"/>
</dbReference>
<sequence>MSELIKPIKKSQETLSDRENNFSLGGINQQPLRPYNALSDPYLRQHFGNKAIRSHLRHTGVYSPEGRTRNPLLQKSAFAKSESERKRFEKNERIRQQEEDALRRRVYIDRVEEIENERQRKRVHQLKTDKLIAREIVRATRGHAH</sequence>
<feature type="region of interest" description="Disordered" evidence="1">
    <location>
        <begin position="1"/>
        <end position="31"/>
    </location>
</feature>
<keyword evidence="3" id="KW-1185">Reference proteome</keyword>